<feature type="transmembrane region" description="Helical" evidence="9">
    <location>
        <begin position="59"/>
        <end position="78"/>
    </location>
</feature>
<dbReference type="AlphaFoldDB" id="A0A7J2TJD8"/>
<keyword evidence="6 9" id="KW-1133">Transmembrane helix</keyword>
<feature type="transmembrane region" description="Helical" evidence="9">
    <location>
        <begin position="134"/>
        <end position="159"/>
    </location>
</feature>
<dbReference type="InterPro" id="IPR001851">
    <property type="entry name" value="ABC_transp_permease"/>
</dbReference>
<comment type="subcellular location">
    <subcellularLocation>
        <location evidence="1">Cell membrane</location>
        <topology evidence="1">Multi-pass membrane protein</topology>
    </subcellularLocation>
</comment>
<name>A0A7J2TJD8_ARCFL</name>
<accession>A0A7J2TJD8</accession>
<dbReference type="GO" id="GO:0005886">
    <property type="term" value="C:plasma membrane"/>
    <property type="evidence" value="ECO:0007669"/>
    <property type="project" value="UniProtKB-SubCell"/>
</dbReference>
<keyword evidence="5" id="KW-0029">Amino-acid transport</keyword>
<evidence type="ECO:0000256" key="8">
    <source>
        <dbReference type="ARBA" id="ARBA00037998"/>
    </source>
</evidence>
<keyword evidence="2" id="KW-0813">Transport</keyword>
<evidence type="ECO:0000256" key="7">
    <source>
        <dbReference type="ARBA" id="ARBA00023136"/>
    </source>
</evidence>
<keyword evidence="4 9" id="KW-0812">Transmembrane</keyword>
<dbReference type="Pfam" id="PF02653">
    <property type="entry name" value="BPD_transp_2"/>
    <property type="match status" value="1"/>
</dbReference>
<proteinExistence type="inferred from homology"/>
<feature type="transmembrane region" description="Helical" evidence="9">
    <location>
        <begin position="7"/>
        <end position="26"/>
    </location>
</feature>
<comment type="caution">
    <text evidence="10">The sequence shown here is derived from an EMBL/GenBank/DDBJ whole genome shotgun (WGS) entry which is preliminary data.</text>
</comment>
<organism evidence="10">
    <name type="scientific">Archaeoglobus fulgidus</name>
    <dbReference type="NCBI Taxonomy" id="2234"/>
    <lineage>
        <taxon>Archaea</taxon>
        <taxon>Methanobacteriati</taxon>
        <taxon>Methanobacteriota</taxon>
        <taxon>Archaeoglobi</taxon>
        <taxon>Archaeoglobales</taxon>
        <taxon>Archaeoglobaceae</taxon>
        <taxon>Archaeoglobus</taxon>
    </lineage>
</organism>
<evidence type="ECO:0000256" key="1">
    <source>
        <dbReference type="ARBA" id="ARBA00004651"/>
    </source>
</evidence>
<reference evidence="10" key="1">
    <citation type="journal article" date="2020" name="mSystems">
        <title>Genome- and Community-Level Interaction Insights into Carbon Utilization and Element Cycling Functions of Hydrothermarchaeota in Hydrothermal Sediment.</title>
        <authorList>
            <person name="Zhou Z."/>
            <person name="Liu Y."/>
            <person name="Xu W."/>
            <person name="Pan J."/>
            <person name="Luo Z.H."/>
            <person name="Li M."/>
        </authorList>
    </citation>
    <scope>NUCLEOTIDE SEQUENCE [LARGE SCALE GENOMIC DNA]</scope>
    <source>
        <strain evidence="10">SpSt-26</strain>
    </source>
</reference>
<feature type="transmembrane region" description="Helical" evidence="9">
    <location>
        <begin position="267"/>
        <end position="285"/>
    </location>
</feature>
<evidence type="ECO:0000256" key="4">
    <source>
        <dbReference type="ARBA" id="ARBA00022692"/>
    </source>
</evidence>
<dbReference type="GO" id="GO:0022857">
    <property type="term" value="F:transmembrane transporter activity"/>
    <property type="evidence" value="ECO:0007669"/>
    <property type="project" value="InterPro"/>
</dbReference>
<keyword evidence="7 9" id="KW-0472">Membrane</keyword>
<dbReference type="InterPro" id="IPR052157">
    <property type="entry name" value="BCAA_transport_permease"/>
</dbReference>
<feature type="transmembrane region" description="Helical" evidence="9">
    <location>
        <begin position="190"/>
        <end position="209"/>
    </location>
</feature>
<comment type="similarity">
    <text evidence="8">Belongs to the binding-protein-dependent transport system permease family. LivHM subfamily.</text>
</comment>
<evidence type="ECO:0000256" key="9">
    <source>
        <dbReference type="SAM" id="Phobius"/>
    </source>
</evidence>
<evidence type="ECO:0000256" key="2">
    <source>
        <dbReference type="ARBA" id="ARBA00022448"/>
    </source>
</evidence>
<gene>
    <name evidence="10" type="ORF">ENP88_03255</name>
</gene>
<dbReference type="CDD" id="cd06582">
    <property type="entry name" value="TM_PBP1_LivH_like"/>
    <property type="match status" value="1"/>
</dbReference>
<keyword evidence="3" id="KW-1003">Cell membrane</keyword>
<evidence type="ECO:0000256" key="5">
    <source>
        <dbReference type="ARBA" id="ARBA00022970"/>
    </source>
</evidence>
<evidence type="ECO:0000313" key="10">
    <source>
        <dbReference type="EMBL" id="HEH35171.1"/>
    </source>
</evidence>
<feature type="transmembrane region" description="Helical" evidence="9">
    <location>
        <begin position="221"/>
        <end position="247"/>
    </location>
</feature>
<evidence type="ECO:0000256" key="3">
    <source>
        <dbReference type="ARBA" id="ARBA00022475"/>
    </source>
</evidence>
<dbReference type="GO" id="GO:0006865">
    <property type="term" value="P:amino acid transport"/>
    <property type="evidence" value="ECO:0007669"/>
    <property type="project" value="UniProtKB-KW"/>
</dbReference>
<evidence type="ECO:0000256" key="6">
    <source>
        <dbReference type="ARBA" id="ARBA00022989"/>
    </source>
</evidence>
<feature type="transmembrane region" description="Helical" evidence="9">
    <location>
        <begin position="90"/>
        <end position="114"/>
    </location>
</feature>
<sequence>MLLEGTLVYSNLIALLSLGLTLTYITTSVPNFAHGSLAVFGSYLALIFLYLFNIHPYIALPMVFLICGLVGVLCYLLILRPLIKRGASVVILMIATLALDLMLLGFIGAISDAIEKTTSKSAKKFIFTIYDFEIFGISGIFFVSTAIMLATLFLLWLLLFKTKFGIALRASMENPNLAEVMGVDVEKTRLFSWFLSSALAGLAGTLLPFKQEIVPLTGGLIIVSIFSASIVGGLASVLGAIFGGYLIGISESLVTYWLSMFIGPEVLLYSKVIPLTALIIALLLMPQGIVEGLRKWIKSFST</sequence>
<feature type="transmembrane region" description="Helical" evidence="9">
    <location>
        <begin position="32"/>
        <end position="52"/>
    </location>
</feature>
<dbReference type="PANTHER" id="PTHR11795:SF449">
    <property type="entry name" value="BRANCHED-CHAIN AMINO ACID TRANSPORT PERMEASE PROTEIN LIVH-RELATED"/>
    <property type="match status" value="1"/>
</dbReference>
<dbReference type="PANTHER" id="PTHR11795">
    <property type="entry name" value="BRANCHED-CHAIN AMINO ACID TRANSPORT SYSTEM PERMEASE PROTEIN LIVH"/>
    <property type="match status" value="1"/>
</dbReference>
<protein>
    <submittedName>
        <fullName evidence="10">Branched-chain amino acid ABC transporter permease</fullName>
    </submittedName>
</protein>
<dbReference type="EMBL" id="DSLA01000052">
    <property type="protein sequence ID" value="HEH35171.1"/>
    <property type="molecule type" value="Genomic_DNA"/>
</dbReference>